<accession>A0ABZ3CPB1</accession>
<gene>
    <name evidence="1" type="ORF">AAGT95_14225</name>
</gene>
<proteinExistence type="predicted"/>
<dbReference type="InterPro" id="IPR015904">
    <property type="entry name" value="Sulphide_quinone_reductase"/>
</dbReference>
<keyword evidence="1" id="KW-0560">Oxidoreductase</keyword>
<evidence type="ECO:0000313" key="2">
    <source>
        <dbReference type="Proteomes" id="UP001453229"/>
    </source>
</evidence>
<dbReference type="EC" id="1.-.-.-" evidence="1"/>
<dbReference type="EMBL" id="CP151919">
    <property type="protein sequence ID" value="XAD52994.1"/>
    <property type="molecule type" value="Genomic_DNA"/>
</dbReference>
<dbReference type="Proteomes" id="UP001453229">
    <property type="component" value="Chromosome"/>
</dbReference>
<dbReference type="Gene3D" id="3.50.50.60">
    <property type="entry name" value="FAD/NAD(P)-binding domain"/>
    <property type="match status" value="2"/>
</dbReference>
<dbReference type="GO" id="GO:0016491">
    <property type="term" value="F:oxidoreductase activity"/>
    <property type="evidence" value="ECO:0007669"/>
    <property type="project" value="UniProtKB-KW"/>
</dbReference>
<organism evidence="1 2">
    <name type="scientific">Salinicola lusitanus</name>
    <dbReference type="NCBI Taxonomy" id="1949085"/>
    <lineage>
        <taxon>Bacteria</taxon>
        <taxon>Pseudomonadati</taxon>
        <taxon>Pseudomonadota</taxon>
        <taxon>Gammaproteobacteria</taxon>
        <taxon>Oceanospirillales</taxon>
        <taxon>Halomonadaceae</taxon>
        <taxon>Salinicola</taxon>
    </lineage>
</organism>
<dbReference type="PANTHER" id="PTHR10632:SF2">
    <property type="entry name" value="SULFIDE:QUINONE OXIDOREDUCTASE, MITOCHONDRIAL"/>
    <property type="match status" value="1"/>
</dbReference>
<sequence>MNESTDMNESTVTNQSTAATDKRHDIVIIGGGAGGIAVAASLHKRRADLDIAIVEPAQDHFYQPGWTLVGGGVFTPEQTRRSMHSVMPSFVAWYQTAAERLLPDTRQVMLSNGSMLGYRALVVSPGLEIDWQAIDGLEETLGKNGVTSNYRFDLAPYTWSLVQSMKRGKALFTQPPMPIKCAGAPQKAMYLSCYEWEKQGLLKDIDVHFYNAGGVMFGVSDFVPALDEYVQRYGIHKQFQQNLIAVDGPAQKARFRVTSEDSSEEIETDFDMLHVVPPQRAPRLVRESPLANEGGWLDLDAETLQHNRFSDVFGLGDASGTGNAKTAAAVRKQAPVVAGNLLAVLDGNSMPSGYAGYGACPLTVERGRVVMAEFGYGGQLQPTFPSWINQATRPTRLGWNIKAQQLPFIYWNLMLKGHEWLAKPQART</sequence>
<name>A0ABZ3CPB1_9GAMM</name>
<dbReference type="RefSeq" id="WP_342594226.1">
    <property type="nucleotide sequence ID" value="NZ_CP151919.1"/>
</dbReference>
<evidence type="ECO:0000313" key="1">
    <source>
        <dbReference type="EMBL" id="XAD52994.1"/>
    </source>
</evidence>
<reference evidence="1 2" key="1">
    <citation type="submission" date="2024-04" db="EMBL/GenBank/DDBJ databases">
        <title>Salinicola lusitanus LLJ914,a marine bacterium isolated from the Okinawa Trough.</title>
        <authorList>
            <person name="Li J."/>
        </authorList>
    </citation>
    <scope>NUCLEOTIDE SEQUENCE [LARGE SCALE GENOMIC DNA]</scope>
    <source>
        <strain evidence="1 2">LLJ914</strain>
    </source>
</reference>
<dbReference type="SUPFAM" id="SSF51905">
    <property type="entry name" value="FAD/NAD(P)-binding domain"/>
    <property type="match status" value="2"/>
</dbReference>
<dbReference type="PANTHER" id="PTHR10632">
    <property type="entry name" value="SULFIDE:QUINONE OXIDOREDUCTASE"/>
    <property type="match status" value="1"/>
</dbReference>
<dbReference type="InterPro" id="IPR036188">
    <property type="entry name" value="FAD/NAD-bd_sf"/>
</dbReference>
<keyword evidence="2" id="KW-1185">Reference proteome</keyword>
<protein>
    <submittedName>
        <fullName evidence="1">FAD/NAD(P)-binding oxidoreductase</fullName>
        <ecNumber evidence="1">1.-.-.-</ecNumber>
    </submittedName>
</protein>